<dbReference type="EMBL" id="KV919092">
    <property type="protein sequence ID" value="OSX72014.1"/>
    <property type="molecule type" value="Genomic_DNA"/>
</dbReference>
<proteinExistence type="predicted"/>
<evidence type="ECO:0000313" key="2">
    <source>
        <dbReference type="EMBL" id="OSX72014.1"/>
    </source>
</evidence>
<feature type="region of interest" description="Disordered" evidence="1">
    <location>
        <begin position="68"/>
        <end position="90"/>
    </location>
</feature>
<evidence type="ECO:0000256" key="1">
    <source>
        <dbReference type="SAM" id="MobiDB-lite"/>
    </source>
</evidence>
<name>A0A1X6NTT0_PORUM</name>
<feature type="compositionally biased region" description="Pro residues" evidence="1">
    <location>
        <begin position="69"/>
        <end position="82"/>
    </location>
</feature>
<dbReference type="Proteomes" id="UP000218209">
    <property type="component" value="Unassembled WGS sequence"/>
</dbReference>
<protein>
    <submittedName>
        <fullName evidence="2">Uncharacterized protein</fullName>
    </submittedName>
</protein>
<keyword evidence="3" id="KW-1185">Reference proteome</keyword>
<gene>
    <name evidence="2" type="ORF">BU14_0482s0008</name>
</gene>
<sequence length="266" mass="29245">MQQGLEHLEDFQDATYHPSDVLLDEPLPTVVLRATPENAALAFSGPRLANPDAVTVAPALRTVAALQPPWAPPTYPATPSPGRPEDTSLRPSERANLEFTRLKGQEDSAAVDERHEQRHEELTDLLVQIGNGVVNLTTTVESHINYNTATAHHQWQVLAEIARGQKRPHAAVPPLQPTPDVRTVRTVKKLRRPGAPLEPDVSLALARDADKEYGGRHKVKHEILYATAMEPELLSKRLVSKALWKQLTEMVSILHVSEGSPGLFGS</sequence>
<reference evidence="2 3" key="1">
    <citation type="submission" date="2017-03" db="EMBL/GenBank/DDBJ databases">
        <title>WGS assembly of Porphyra umbilicalis.</title>
        <authorList>
            <person name="Brawley S.H."/>
            <person name="Blouin N.A."/>
            <person name="Ficko-Blean E."/>
            <person name="Wheeler G.L."/>
            <person name="Lohr M."/>
            <person name="Goodson H.V."/>
            <person name="Jenkins J.W."/>
            <person name="Blaby-Haas C.E."/>
            <person name="Helliwell K.E."/>
            <person name="Chan C."/>
            <person name="Marriage T."/>
            <person name="Bhattacharya D."/>
            <person name="Klein A.S."/>
            <person name="Badis Y."/>
            <person name="Brodie J."/>
            <person name="Cao Y."/>
            <person name="Collen J."/>
            <person name="Dittami S.M."/>
            <person name="Gachon C.M."/>
            <person name="Green B.R."/>
            <person name="Karpowicz S."/>
            <person name="Kim J.W."/>
            <person name="Kudahl U."/>
            <person name="Lin S."/>
            <person name="Michel G."/>
            <person name="Mittag M."/>
            <person name="Olson B.J."/>
            <person name="Pangilinan J."/>
            <person name="Peng Y."/>
            <person name="Qiu H."/>
            <person name="Shu S."/>
            <person name="Singer J.T."/>
            <person name="Smith A.G."/>
            <person name="Sprecher B.N."/>
            <person name="Wagner V."/>
            <person name="Wang W."/>
            <person name="Wang Z.-Y."/>
            <person name="Yan J."/>
            <person name="Yarish C."/>
            <person name="Zoeuner-Riek S."/>
            <person name="Zhuang Y."/>
            <person name="Zou Y."/>
            <person name="Lindquist E.A."/>
            <person name="Grimwood J."/>
            <person name="Barry K."/>
            <person name="Rokhsar D.S."/>
            <person name="Schmutz J."/>
            <person name="Stiller J.W."/>
            <person name="Grossman A.R."/>
            <person name="Prochnik S.E."/>
        </authorList>
    </citation>
    <scope>NUCLEOTIDE SEQUENCE [LARGE SCALE GENOMIC DNA]</scope>
    <source>
        <strain evidence="2">4086291</strain>
    </source>
</reference>
<accession>A0A1X6NTT0</accession>
<dbReference type="AlphaFoldDB" id="A0A1X6NTT0"/>
<organism evidence="2 3">
    <name type="scientific">Porphyra umbilicalis</name>
    <name type="common">Purple laver</name>
    <name type="synonym">Red alga</name>
    <dbReference type="NCBI Taxonomy" id="2786"/>
    <lineage>
        <taxon>Eukaryota</taxon>
        <taxon>Rhodophyta</taxon>
        <taxon>Bangiophyceae</taxon>
        <taxon>Bangiales</taxon>
        <taxon>Bangiaceae</taxon>
        <taxon>Porphyra</taxon>
    </lineage>
</organism>
<evidence type="ECO:0000313" key="3">
    <source>
        <dbReference type="Proteomes" id="UP000218209"/>
    </source>
</evidence>